<accession>A0A914P0Z1</accession>
<dbReference type="Proteomes" id="UP000887578">
    <property type="component" value="Unplaced"/>
</dbReference>
<organism evidence="1 2">
    <name type="scientific">Panagrolaimus davidi</name>
    <dbReference type="NCBI Taxonomy" id="227884"/>
    <lineage>
        <taxon>Eukaryota</taxon>
        <taxon>Metazoa</taxon>
        <taxon>Ecdysozoa</taxon>
        <taxon>Nematoda</taxon>
        <taxon>Chromadorea</taxon>
        <taxon>Rhabditida</taxon>
        <taxon>Tylenchina</taxon>
        <taxon>Panagrolaimomorpha</taxon>
        <taxon>Panagrolaimoidea</taxon>
        <taxon>Panagrolaimidae</taxon>
        <taxon>Panagrolaimus</taxon>
    </lineage>
</organism>
<dbReference type="WBParaSite" id="PDA_v2.g1143.t1">
    <property type="protein sequence ID" value="PDA_v2.g1143.t1"/>
    <property type="gene ID" value="PDA_v2.g1143"/>
</dbReference>
<evidence type="ECO:0000313" key="2">
    <source>
        <dbReference type="WBParaSite" id="PDA_v2.g1143.t1"/>
    </source>
</evidence>
<protein>
    <submittedName>
        <fullName evidence="2">Uncharacterized protein</fullName>
    </submittedName>
</protein>
<evidence type="ECO:0000313" key="1">
    <source>
        <dbReference type="Proteomes" id="UP000887578"/>
    </source>
</evidence>
<reference evidence="2" key="1">
    <citation type="submission" date="2022-11" db="UniProtKB">
        <authorList>
            <consortium name="WormBaseParasite"/>
        </authorList>
    </citation>
    <scope>IDENTIFICATION</scope>
</reference>
<dbReference type="AlphaFoldDB" id="A0A914P0Z1"/>
<name>A0A914P0Z1_9BILA</name>
<keyword evidence="1" id="KW-1185">Reference proteome</keyword>
<sequence>MWQLCEESESVLQIALYAQPLINHLKELIDDQMLLFTYNSPFDAFPGAAKEKENSKAMTFFESLKQRPIPASGSEVVPIIAKNI</sequence>
<proteinExistence type="predicted"/>